<accession>A0A151J1S9</accession>
<evidence type="ECO:0000313" key="2">
    <source>
        <dbReference type="Proteomes" id="UP000078492"/>
    </source>
</evidence>
<gene>
    <name evidence="1" type="ORF">ALC57_11834</name>
</gene>
<proteinExistence type="predicted"/>
<evidence type="ECO:0000313" key="1">
    <source>
        <dbReference type="EMBL" id="KYN15941.1"/>
    </source>
</evidence>
<sequence>MCEVIVLFNGYSKNLGDGKMDANCTCTLIIGPKLIIIDSMPVGGGKSGGAG</sequence>
<name>A0A151J1S9_9HYME</name>
<protein>
    <submittedName>
        <fullName evidence="1">Uncharacterized protein</fullName>
    </submittedName>
</protein>
<dbReference type="Proteomes" id="UP000078492">
    <property type="component" value="Unassembled WGS sequence"/>
</dbReference>
<organism evidence="1 2">
    <name type="scientific">Trachymyrmex cornetzi</name>
    <dbReference type="NCBI Taxonomy" id="471704"/>
    <lineage>
        <taxon>Eukaryota</taxon>
        <taxon>Metazoa</taxon>
        <taxon>Ecdysozoa</taxon>
        <taxon>Arthropoda</taxon>
        <taxon>Hexapoda</taxon>
        <taxon>Insecta</taxon>
        <taxon>Pterygota</taxon>
        <taxon>Neoptera</taxon>
        <taxon>Endopterygota</taxon>
        <taxon>Hymenoptera</taxon>
        <taxon>Apocrita</taxon>
        <taxon>Aculeata</taxon>
        <taxon>Formicoidea</taxon>
        <taxon>Formicidae</taxon>
        <taxon>Myrmicinae</taxon>
        <taxon>Trachymyrmex</taxon>
    </lineage>
</organism>
<dbReference type="AlphaFoldDB" id="A0A151J1S9"/>
<dbReference type="EMBL" id="KQ980481">
    <property type="protein sequence ID" value="KYN15941.1"/>
    <property type="molecule type" value="Genomic_DNA"/>
</dbReference>
<reference evidence="1 2" key="1">
    <citation type="submission" date="2015-09" db="EMBL/GenBank/DDBJ databases">
        <title>Trachymyrmex cornetzi WGS genome.</title>
        <authorList>
            <person name="Nygaard S."/>
            <person name="Hu H."/>
            <person name="Boomsma J."/>
            <person name="Zhang G."/>
        </authorList>
    </citation>
    <scope>NUCLEOTIDE SEQUENCE [LARGE SCALE GENOMIC DNA]</scope>
    <source>
        <strain evidence="1">Tcor2-1</strain>
        <tissue evidence="1">Whole body</tissue>
    </source>
</reference>
<keyword evidence="2" id="KW-1185">Reference proteome</keyword>